<gene>
    <name evidence="10" type="ORF">D5F01_LYC08219</name>
</gene>
<evidence type="ECO:0000256" key="3">
    <source>
        <dbReference type="ARBA" id="ARBA00022754"/>
    </source>
</evidence>
<evidence type="ECO:0000256" key="7">
    <source>
        <dbReference type="SAM" id="Coils"/>
    </source>
</evidence>
<feature type="coiled-coil region" evidence="7">
    <location>
        <begin position="95"/>
        <end position="129"/>
    </location>
</feature>
<dbReference type="PANTHER" id="PTHR23239">
    <property type="entry name" value="INTERMEDIATE FILAMENT"/>
    <property type="match status" value="1"/>
</dbReference>
<dbReference type="GO" id="GO:0045104">
    <property type="term" value="P:intermediate filament cytoskeleton organization"/>
    <property type="evidence" value="ECO:0007669"/>
    <property type="project" value="TreeGrafter"/>
</dbReference>
<keyword evidence="3" id="KW-0403">Intermediate filament</keyword>
<evidence type="ECO:0000256" key="2">
    <source>
        <dbReference type="ARBA" id="ARBA00022744"/>
    </source>
</evidence>
<comment type="caution">
    <text evidence="10">The sequence shown here is derived from an EMBL/GenBank/DDBJ whole genome shotgun (WGS) entry which is preliminary data.</text>
</comment>
<dbReference type="InterPro" id="IPR039008">
    <property type="entry name" value="IF_rod_dom"/>
</dbReference>
<dbReference type="Pfam" id="PF00038">
    <property type="entry name" value="Filament"/>
    <property type="match status" value="1"/>
</dbReference>
<dbReference type="PRINTS" id="PR01248">
    <property type="entry name" value="TYPE1KERATIN"/>
</dbReference>
<dbReference type="EMBL" id="REGW02000008">
    <property type="protein sequence ID" value="KAE8293117.1"/>
    <property type="molecule type" value="Genomic_DNA"/>
</dbReference>
<evidence type="ECO:0000256" key="8">
    <source>
        <dbReference type="SAM" id="MobiDB-lite"/>
    </source>
</evidence>
<comment type="subunit">
    <text evidence="6">Heterotetramer of two type I and two type II keratins. Keratin-18 associates with keratin-8.</text>
</comment>
<name>A0A6G0IP53_LARCR</name>
<feature type="domain" description="IF rod" evidence="9">
    <location>
        <begin position="91"/>
        <end position="403"/>
    </location>
</feature>
<evidence type="ECO:0000313" key="11">
    <source>
        <dbReference type="Proteomes" id="UP000424527"/>
    </source>
</evidence>
<evidence type="ECO:0000256" key="6">
    <source>
        <dbReference type="ARBA" id="ARBA00038630"/>
    </source>
</evidence>
<evidence type="ECO:0000256" key="1">
    <source>
        <dbReference type="ARBA" id="ARBA00022553"/>
    </source>
</evidence>
<accession>A0A6G0IP53</accession>
<feature type="coiled-coil region" evidence="7">
    <location>
        <begin position="347"/>
        <end position="395"/>
    </location>
</feature>
<dbReference type="GO" id="GO:0045095">
    <property type="term" value="C:keratin filament"/>
    <property type="evidence" value="ECO:0007669"/>
    <property type="project" value="TreeGrafter"/>
</dbReference>
<reference evidence="10 11" key="1">
    <citation type="submission" date="2019-07" db="EMBL/GenBank/DDBJ databases">
        <title>Chromosome genome assembly for large yellow croaker.</title>
        <authorList>
            <person name="Xiao S."/>
        </authorList>
    </citation>
    <scope>NUCLEOTIDE SEQUENCE [LARGE SCALE GENOMIC DNA]</scope>
    <source>
        <strain evidence="10">JMULYC20181020</strain>
        <tissue evidence="10">Muscle</tissue>
    </source>
</reference>
<dbReference type="PANTHER" id="PTHR23239:SF349">
    <property type="entry name" value="KERATIN, TYPE I CYTOSKELETAL 18"/>
    <property type="match status" value="1"/>
</dbReference>
<dbReference type="SMART" id="SM01391">
    <property type="entry name" value="Filament"/>
    <property type="match status" value="1"/>
</dbReference>
<keyword evidence="2" id="KW-0416">Keratin</keyword>
<keyword evidence="1" id="KW-0597">Phosphoprotein</keyword>
<proteinExistence type="predicted"/>
<keyword evidence="11" id="KW-1185">Reference proteome</keyword>
<protein>
    <submittedName>
        <fullName evidence="10">Keratin, type I cytoskeletal 18 Cytokeratin-18</fullName>
    </submittedName>
</protein>
<feature type="coiled-coil region" evidence="7">
    <location>
        <begin position="208"/>
        <end position="246"/>
    </location>
</feature>
<evidence type="ECO:0000256" key="4">
    <source>
        <dbReference type="ARBA" id="ARBA00023054"/>
    </source>
</evidence>
<dbReference type="Proteomes" id="UP000424527">
    <property type="component" value="Unassembled WGS sequence"/>
</dbReference>
<dbReference type="Gene3D" id="1.20.5.500">
    <property type="entry name" value="Single helix bin"/>
    <property type="match status" value="1"/>
</dbReference>
<dbReference type="FunFam" id="1.20.5.170:FF:000002">
    <property type="entry name" value="Type I keratin KA11"/>
    <property type="match status" value="1"/>
</dbReference>
<organism evidence="10 11">
    <name type="scientific">Larimichthys crocea</name>
    <name type="common">Large yellow croaker</name>
    <name type="synonym">Pseudosciaena crocea</name>
    <dbReference type="NCBI Taxonomy" id="215358"/>
    <lineage>
        <taxon>Eukaryota</taxon>
        <taxon>Metazoa</taxon>
        <taxon>Chordata</taxon>
        <taxon>Craniata</taxon>
        <taxon>Vertebrata</taxon>
        <taxon>Euteleostomi</taxon>
        <taxon>Actinopterygii</taxon>
        <taxon>Neopterygii</taxon>
        <taxon>Teleostei</taxon>
        <taxon>Neoteleostei</taxon>
        <taxon>Acanthomorphata</taxon>
        <taxon>Eupercaria</taxon>
        <taxon>Sciaenidae</taxon>
        <taxon>Larimichthys</taxon>
    </lineage>
</organism>
<dbReference type="InterPro" id="IPR002957">
    <property type="entry name" value="Keratin_I"/>
</dbReference>
<evidence type="ECO:0000313" key="10">
    <source>
        <dbReference type="EMBL" id="KAE8293117.1"/>
    </source>
</evidence>
<dbReference type="PROSITE" id="PS51842">
    <property type="entry name" value="IF_ROD_2"/>
    <property type="match status" value="1"/>
</dbReference>
<sequence length="443" mass="49806">MMYRQVVSQSYGGSRPLDKQTSHGFVSHSSTGYARPIDMAKGYAFSDSGVLKGTRISTSYGTQVGSSFGGGYDYQSLGSGSTSGTLAVTNEKATMQHLNDRLASYLETVRNLEKANSKLEIQIREIIEKKGPLEGRDYSKYNAMIAELRAKIFDMVKDNAHLGISLDNARLAADDFKTKLEYELSMRQSVEADVAGLRKILDDTNVIRLHLESDIESLKEELISLRKNHEEEVAELRVQISQAGVRVDVDAPKGQDMAKIMEEMRAKYEKIALKNQEEVKAWHESQITEVQVQVTESTTALKEATSVMTDIRRRYQGLDIELQSALSLKASLEATLRDIEMRYNMEVEKYNMVILRLQEELTKIRADIQHNTAEYEHLLNIKVKLEAEIAEYRRLLDGEADFKLQDAVESKKVQTKVVTVTQTLVNGQVVSESKDIKSSESSA</sequence>
<dbReference type="SUPFAM" id="SSF64593">
    <property type="entry name" value="Intermediate filament protein, coiled coil region"/>
    <property type="match status" value="2"/>
</dbReference>
<feature type="region of interest" description="Disordered" evidence="8">
    <location>
        <begin position="7"/>
        <end position="29"/>
    </location>
</feature>
<comment type="function">
    <text evidence="5">When phosphorylated, plays a role in filament reorganization.</text>
</comment>
<dbReference type="AlphaFoldDB" id="A0A6G0IP53"/>
<evidence type="ECO:0000259" key="9">
    <source>
        <dbReference type="PROSITE" id="PS51842"/>
    </source>
</evidence>
<evidence type="ECO:0000256" key="5">
    <source>
        <dbReference type="ARBA" id="ARBA00037340"/>
    </source>
</evidence>
<dbReference type="GO" id="GO:0005198">
    <property type="term" value="F:structural molecule activity"/>
    <property type="evidence" value="ECO:0007669"/>
    <property type="project" value="InterPro"/>
</dbReference>
<keyword evidence="4 7" id="KW-0175">Coiled coil</keyword>
<dbReference type="Gene3D" id="1.20.5.170">
    <property type="match status" value="1"/>
</dbReference>
<dbReference type="Gene3D" id="1.20.5.1160">
    <property type="entry name" value="Vasodilator-stimulated phosphoprotein"/>
    <property type="match status" value="1"/>
</dbReference>